<dbReference type="KEGG" id="dvl:Dvul_0952"/>
<feature type="transmembrane region" description="Helical" evidence="6">
    <location>
        <begin position="107"/>
        <end position="125"/>
    </location>
</feature>
<reference evidence="8" key="1">
    <citation type="journal article" date="2009" name="Environ. Microbiol.">
        <title>Contribution of mobile genetic elements to Desulfovibrio vulgaris genome plasticity.</title>
        <authorList>
            <person name="Walker C.B."/>
            <person name="Stolyar S."/>
            <person name="Chivian D."/>
            <person name="Pinel N."/>
            <person name="Gabster J.A."/>
            <person name="Dehal P.S."/>
            <person name="He Z."/>
            <person name="Yang Z.K."/>
            <person name="Yen H.C."/>
            <person name="Zhou J."/>
            <person name="Wall J.D."/>
            <person name="Hazen T.C."/>
            <person name="Arkin A.P."/>
            <person name="Stahl D.A."/>
        </authorList>
    </citation>
    <scope>NUCLEOTIDE SEQUENCE [LARGE SCALE GENOMIC DNA]</scope>
    <source>
        <strain evidence="8">DP4</strain>
    </source>
</reference>
<organism evidence="7 8">
    <name type="scientific">Nitratidesulfovibrio vulgaris (strain DP4)</name>
    <name type="common">Desulfovibrio vulgaris</name>
    <dbReference type="NCBI Taxonomy" id="391774"/>
    <lineage>
        <taxon>Bacteria</taxon>
        <taxon>Pseudomonadati</taxon>
        <taxon>Thermodesulfobacteriota</taxon>
        <taxon>Desulfovibrionia</taxon>
        <taxon>Desulfovibrionales</taxon>
        <taxon>Desulfovibrionaceae</taxon>
        <taxon>Nitratidesulfovibrio</taxon>
    </lineage>
</organism>
<dbReference type="Proteomes" id="UP000009173">
    <property type="component" value="Chromosome"/>
</dbReference>
<evidence type="ECO:0000256" key="5">
    <source>
        <dbReference type="ARBA" id="ARBA00023136"/>
    </source>
</evidence>
<proteinExistence type="predicted"/>
<dbReference type="HOGENOM" id="CLU_015355_1_1_7"/>
<gene>
    <name evidence="7" type="ordered locus">Dvul_0952</name>
</gene>
<comment type="subcellular location">
    <subcellularLocation>
        <location evidence="1">Membrane</location>
        <topology evidence="1">Multi-pass membrane protein</topology>
    </subcellularLocation>
</comment>
<evidence type="ECO:0000256" key="2">
    <source>
        <dbReference type="ARBA" id="ARBA00022448"/>
    </source>
</evidence>
<feature type="transmembrane region" description="Helical" evidence="6">
    <location>
        <begin position="137"/>
        <end position="164"/>
    </location>
</feature>
<evidence type="ECO:0000313" key="7">
    <source>
        <dbReference type="EMBL" id="ABM27973.1"/>
    </source>
</evidence>
<feature type="transmembrane region" description="Helical" evidence="6">
    <location>
        <begin position="39"/>
        <end position="59"/>
    </location>
</feature>
<dbReference type="PANTHER" id="PTHR11101:SF80">
    <property type="entry name" value="PHOSPHATE TRANSPORTER"/>
    <property type="match status" value="1"/>
</dbReference>
<keyword evidence="5 6" id="KW-0472">Membrane</keyword>
<evidence type="ECO:0000256" key="6">
    <source>
        <dbReference type="SAM" id="Phobius"/>
    </source>
</evidence>
<dbReference type="EMBL" id="CP000527">
    <property type="protein sequence ID" value="ABM27973.1"/>
    <property type="molecule type" value="Genomic_DNA"/>
</dbReference>
<dbReference type="GO" id="GO:0016020">
    <property type="term" value="C:membrane"/>
    <property type="evidence" value="ECO:0007669"/>
    <property type="project" value="UniProtKB-SubCell"/>
</dbReference>
<accession>A0A0H3A7G1</accession>
<feature type="transmembrane region" description="Helical" evidence="6">
    <location>
        <begin position="303"/>
        <end position="329"/>
    </location>
</feature>
<evidence type="ECO:0000313" key="8">
    <source>
        <dbReference type="Proteomes" id="UP000009173"/>
    </source>
</evidence>
<keyword evidence="2" id="KW-0813">Transport</keyword>
<dbReference type="AlphaFoldDB" id="A0A0H3A7G1"/>
<evidence type="ECO:0000256" key="3">
    <source>
        <dbReference type="ARBA" id="ARBA00022692"/>
    </source>
</evidence>
<feature type="transmembrane region" description="Helical" evidence="6">
    <location>
        <begin position="219"/>
        <end position="241"/>
    </location>
</feature>
<feature type="transmembrane region" description="Helical" evidence="6">
    <location>
        <begin position="80"/>
        <end position="101"/>
    </location>
</feature>
<sequence>MLEIPLLLVVIIVVALIFDFTNGAHDCANAIATVVSTKVISPKVAVIMAAGLNLFGAFLGEEVAHTLGSGIVNTDMVMGCQALVLAALIGAIAWNLITWYFGIPSSSSHALIGGLMGAAVAYSGFGTLNGPSIAKKILLPLVLSPLAGFAVGFLFMSLLALGLWKVSRQRVSSTFHRLQILSAAFMATSHGLNDAQKTMGVITLALFIFHEIDTIHVPFWVKFICASAMAAGTALGGWKIVKTMGHRIFKLEPVHGFAAETSAALVITGASAFGAPISTTHTITACIFGVGSTKRLSAVRWGIAGNLVVAWVLTIPASALIAALSFWLLDLMGFVQ</sequence>
<dbReference type="Pfam" id="PF01384">
    <property type="entry name" value="PHO4"/>
    <property type="match status" value="2"/>
</dbReference>
<dbReference type="PANTHER" id="PTHR11101">
    <property type="entry name" value="PHOSPHATE TRANSPORTER"/>
    <property type="match status" value="1"/>
</dbReference>
<dbReference type="GO" id="GO:0035435">
    <property type="term" value="P:phosphate ion transmembrane transport"/>
    <property type="evidence" value="ECO:0007669"/>
    <property type="project" value="TreeGrafter"/>
</dbReference>
<evidence type="ECO:0000256" key="4">
    <source>
        <dbReference type="ARBA" id="ARBA00022989"/>
    </source>
</evidence>
<name>A0A0H3A7G1_NITV4</name>
<dbReference type="GO" id="GO:0005315">
    <property type="term" value="F:phosphate transmembrane transporter activity"/>
    <property type="evidence" value="ECO:0007669"/>
    <property type="project" value="InterPro"/>
</dbReference>
<dbReference type="RefSeq" id="WP_010939581.1">
    <property type="nucleotide sequence ID" value="NC_008751.1"/>
</dbReference>
<keyword evidence="3 6" id="KW-0812">Transmembrane</keyword>
<dbReference type="InterPro" id="IPR001204">
    <property type="entry name" value="Phos_transporter"/>
</dbReference>
<evidence type="ECO:0000256" key="1">
    <source>
        <dbReference type="ARBA" id="ARBA00004141"/>
    </source>
</evidence>
<keyword evidence="4 6" id="KW-1133">Transmembrane helix</keyword>
<protein>
    <submittedName>
        <fullName evidence="7">Phosphate transporter</fullName>
    </submittedName>
</protein>